<dbReference type="GO" id="GO:0003993">
    <property type="term" value="F:acid phosphatase activity"/>
    <property type="evidence" value="ECO:0007669"/>
    <property type="project" value="UniProtKB-EC"/>
</dbReference>
<evidence type="ECO:0000256" key="1">
    <source>
        <dbReference type="PIRNR" id="PIRNR000897"/>
    </source>
</evidence>
<name>A0AAP8TS75_SERMA</name>
<evidence type="ECO:0000313" key="4">
    <source>
        <dbReference type="EMBL" id="PNO72466.1"/>
    </source>
</evidence>
<dbReference type="SUPFAM" id="SSF48317">
    <property type="entry name" value="Acid phosphatase/Vanadium-dependent haloperoxidase"/>
    <property type="match status" value="1"/>
</dbReference>
<accession>A0AAP8TS75</accession>
<feature type="signal peptide" evidence="2">
    <location>
        <begin position="1"/>
        <end position="26"/>
    </location>
</feature>
<feature type="domain" description="Phosphatidic acid phosphatase type 2/haloperoxidase" evidence="3">
    <location>
        <begin position="113"/>
        <end position="213"/>
    </location>
</feature>
<evidence type="ECO:0000313" key="5">
    <source>
        <dbReference type="Proteomes" id="UP000030378"/>
    </source>
</evidence>
<sequence length="244" mass="26971">MKSLQKSVLALCLFTTSALTAFHAQAAEEAQPFTTAQQVDLTHILPPPPANDSAQTQRELREVLDMQQKRTPEMASQAKADAEENVWVYSNVMGPKFNAKALPAVSAFFDRIVATEAAVVDPAKDFWKRPRPHMLDSRIEPIVKRSSSGSWPSGHTTLGTLMGITLANMVPEKRAAIMTRAWQYGDNRVVAGIHYPSDIEMGRIAGSVISQQLSQQQDFQQQYRQARDELRLALDLDPAANTGP</sequence>
<reference evidence="5" key="1">
    <citation type="submission" date="2017-12" db="EMBL/GenBank/DDBJ databases">
        <title>FDA dAtabase for Regulatory Grade micrObial Sequences (FDA-ARGOS): Supporting development and validation of Infectious Disease Dx tests.</title>
        <authorList>
            <person name="Campos J."/>
            <person name="Goldberg B."/>
            <person name="Tallon L."/>
            <person name="Sadzewicz L."/>
            <person name="Sengamalay N."/>
            <person name="Ott S."/>
            <person name="Godinez A."/>
            <person name="Nagaraj S."/>
            <person name="Vavikolanu K."/>
            <person name="Vyas G."/>
            <person name="Nadendla S."/>
            <person name="Aluvathingal J."/>
            <person name="Geyer C."/>
            <person name="Nandy P."/>
            <person name="Hobson J."/>
            <person name="Sichtig H."/>
        </authorList>
    </citation>
    <scope>NUCLEOTIDE SEQUENCE [LARGE SCALE GENOMIC DNA]</scope>
    <source>
        <strain evidence="5">FDAARGOS_79</strain>
    </source>
</reference>
<dbReference type="PIRSF" id="PIRSF000897">
    <property type="entry name" value="Acid_Ptase_ClsA"/>
    <property type="match status" value="1"/>
</dbReference>
<evidence type="ECO:0000259" key="3">
    <source>
        <dbReference type="Pfam" id="PF01569"/>
    </source>
</evidence>
<dbReference type="InterPro" id="IPR036938">
    <property type="entry name" value="PAP2/HPO_sf"/>
</dbReference>
<keyword evidence="2" id="KW-0732">Signal</keyword>
<evidence type="ECO:0000256" key="2">
    <source>
        <dbReference type="SAM" id="SignalP"/>
    </source>
</evidence>
<gene>
    <name evidence="4" type="ORF">MC70_003095</name>
</gene>
<proteinExistence type="inferred from homology"/>
<protein>
    <recommendedName>
        <fullName evidence="1">Acid phosphatase</fullName>
        <ecNumber evidence="1">3.1.3.2</ecNumber>
    </recommendedName>
</protein>
<dbReference type="Proteomes" id="UP000030378">
    <property type="component" value="Unassembled WGS sequence"/>
</dbReference>
<dbReference type="EMBL" id="JTBC02000001">
    <property type="protein sequence ID" value="PNO72466.1"/>
    <property type="molecule type" value="Genomic_DNA"/>
</dbReference>
<dbReference type="Gene3D" id="1.20.144.10">
    <property type="entry name" value="Phosphatidic acid phosphatase type 2/haloperoxidase"/>
    <property type="match status" value="1"/>
</dbReference>
<dbReference type="InterPro" id="IPR001011">
    <property type="entry name" value="Acid_Pase_classA_bac"/>
</dbReference>
<dbReference type="GO" id="GO:0030288">
    <property type="term" value="C:outer membrane-bounded periplasmic space"/>
    <property type="evidence" value="ECO:0007669"/>
    <property type="project" value="InterPro"/>
</dbReference>
<keyword evidence="1" id="KW-0378">Hydrolase</keyword>
<feature type="chain" id="PRO_5042913148" description="Acid phosphatase" evidence="2">
    <location>
        <begin position="27"/>
        <end position="244"/>
    </location>
</feature>
<comment type="catalytic activity">
    <reaction evidence="1">
        <text>a phosphate monoester + H2O = an alcohol + phosphate</text>
        <dbReference type="Rhea" id="RHEA:15017"/>
        <dbReference type="ChEBI" id="CHEBI:15377"/>
        <dbReference type="ChEBI" id="CHEBI:30879"/>
        <dbReference type="ChEBI" id="CHEBI:43474"/>
        <dbReference type="ChEBI" id="CHEBI:67140"/>
        <dbReference type="EC" id="3.1.3.2"/>
    </reaction>
</comment>
<dbReference type="AlphaFoldDB" id="A0AAP8TS75"/>
<comment type="caution">
    <text evidence="4">The sequence shown here is derived from an EMBL/GenBank/DDBJ whole genome shotgun (WGS) entry which is preliminary data.</text>
</comment>
<comment type="similarity">
    <text evidence="1">Belongs to the class A bacterial acid phosphatase family.</text>
</comment>
<dbReference type="InterPro" id="IPR000326">
    <property type="entry name" value="PAP2/HPO"/>
</dbReference>
<dbReference type="EC" id="3.1.3.2" evidence="1"/>
<dbReference type="CDD" id="cd03397">
    <property type="entry name" value="PAP2_acid_phosphatase"/>
    <property type="match status" value="1"/>
</dbReference>
<dbReference type="RefSeq" id="WP_102984201.1">
    <property type="nucleotide sequence ID" value="NZ_JBAJFM010000010.1"/>
</dbReference>
<dbReference type="Pfam" id="PF01569">
    <property type="entry name" value="PAP2"/>
    <property type="match status" value="1"/>
</dbReference>
<organism evidence="4 5">
    <name type="scientific">Serratia marcescens</name>
    <dbReference type="NCBI Taxonomy" id="615"/>
    <lineage>
        <taxon>Bacteria</taxon>
        <taxon>Pseudomonadati</taxon>
        <taxon>Pseudomonadota</taxon>
        <taxon>Gammaproteobacteria</taxon>
        <taxon>Enterobacterales</taxon>
        <taxon>Yersiniaceae</taxon>
        <taxon>Serratia</taxon>
    </lineage>
</organism>